<proteinExistence type="inferred from homology"/>
<evidence type="ECO:0000256" key="2">
    <source>
        <dbReference type="ARBA" id="ARBA00023235"/>
    </source>
</evidence>
<dbReference type="OrthoDB" id="9806359at2"/>
<dbReference type="GO" id="GO:0005975">
    <property type="term" value="P:carbohydrate metabolic process"/>
    <property type="evidence" value="ECO:0007669"/>
    <property type="project" value="InterPro"/>
</dbReference>
<dbReference type="InterPro" id="IPR008928">
    <property type="entry name" value="6-hairpin_glycosidase_sf"/>
</dbReference>
<dbReference type="SUPFAM" id="SSF48208">
    <property type="entry name" value="Six-hairpin glycosidases"/>
    <property type="match status" value="1"/>
</dbReference>
<sequence>MQNELWSWLTQRAWPLWLAHGVDWQAGAFHECLDLASLRCPATFRRLRVVTRQVFSFSLAHRHGLPRAAEAVELGIAFLRRRAAHPDGGYAWRFALDGRVLDDRRDLYDHAFVLLALASAAAVLPAAALRQEALALDAFVEHRLTHAEGGYLESLPPVLPRRQNPHMHLLEARLAAAEAFGEESFLAGATRLVALFRQRFFQPASGTLAEFYSDNLTALAKPHPVEPGHHCEWIWLLDWHARLAGGPAAPREAAALQAFVDAHGVDPGTRALRDQVGSDGTPLPGGARLWPQAERLKSAMLRRAAAPWDAPEAAAVLASYLRPDGLWHERRLPDGTLSGEPAPASSLYHLSSAIAFARQGTPPPVDFPGPPPG</sequence>
<dbReference type="Gene3D" id="1.50.10.10">
    <property type="match status" value="1"/>
</dbReference>
<dbReference type="Proteomes" id="UP000460715">
    <property type="component" value="Unassembled WGS sequence"/>
</dbReference>
<dbReference type="AlphaFoldDB" id="A0A845BDM2"/>
<evidence type="ECO:0000256" key="1">
    <source>
        <dbReference type="ARBA" id="ARBA00008558"/>
    </source>
</evidence>
<dbReference type="GO" id="GO:0016853">
    <property type="term" value="F:isomerase activity"/>
    <property type="evidence" value="ECO:0007669"/>
    <property type="project" value="UniProtKB-KW"/>
</dbReference>
<dbReference type="Pfam" id="PF07221">
    <property type="entry name" value="GlcNAc_2-epim"/>
    <property type="match status" value="1"/>
</dbReference>
<accession>A0A845BDM2</accession>
<dbReference type="PANTHER" id="PTHR15108">
    <property type="entry name" value="N-ACYLGLUCOSAMINE-2-EPIMERASE"/>
    <property type="match status" value="1"/>
</dbReference>
<dbReference type="EMBL" id="SNVJ01000015">
    <property type="protein sequence ID" value="MXP64848.1"/>
    <property type="molecule type" value="Genomic_DNA"/>
</dbReference>
<comment type="caution">
    <text evidence="3">The sequence shown here is derived from an EMBL/GenBank/DDBJ whole genome shotgun (WGS) entry which is preliminary data.</text>
</comment>
<name>A0A845BDM2_9PROT</name>
<evidence type="ECO:0000313" key="4">
    <source>
        <dbReference type="Proteomes" id="UP000460715"/>
    </source>
</evidence>
<keyword evidence="2 3" id="KW-0413">Isomerase</keyword>
<gene>
    <name evidence="3" type="ORF">E0493_15960</name>
</gene>
<comment type="similarity">
    <text evidence="1">Belongs to the N-acylglucosamine 2-epimerase family.</text>
</comment>
<protein>
    <submittedName>
        <fullName evidence="3">Mannose-6-phosphate isomerase</fullName>
    </submittedName>
</protein>
<evidence type="ECO:0000313" key="3">
    <source>
        <dbReference type="EMBL" id="MXP64848.1"/>
    </source>
</evidence>
<organism evidence="3 4">
    <name type="scientific">Teichococcus coralli</name>
    <dbReference type="NCBI Taxonomy" id="2545983"/>
    <lineage>
        <taxon>Bacteria</taxon>
        <taxon>Pseudomonadati</taxon>
        <taxon>Pseudomonadota</taxon>
        <taxon>Alphaproteobacteria</taxon>
        <taxon>Acetobacterales</taxon>
        <taxon>Roseomonadaceae</taxon>
        <taxon>Roseomonas</taxon>
    </lineage>
</organism>
<dbReference type="InterPro" id="IPR012341">
    <property type="entry name" value="6hp_glycosidase-like_sf"/>
</dbReference>
<dbReference type="InterPro" id="IPR010819">
    <property type="entry name" value="AGE/CE"/>
</dbReference>
<reference evidence="3 4" key="1">
    <citation type="submission" date="2019-03" db="EMBL/GenBank/DDBJ databases">
        <title>Roseomonas sp. a novel Roseomonas species isolated from Sea whip Gorgonian.</title>
        <authorList>
            <person name="Li F."/>
            <person name="Pan X."/>
            <person name="Huang S."/>
            <person name="Li Z."/>
            <person name="Meng B."/>
        </authorList>
    </citation>
    <scope>NUCLEOTIDE SEQUENCE [LARGE SCALE GENOMIC DNA]</scope>
    <source>
        <strain evidence="3 4">M0104</strain>
    </source>
</reference>
<keyword evidence="4" id="KW-1185">Reference proteome</keyword>
<dbReference type="RefSeq" id="WP_160938255.1">
    <property type="nucleotide sequence ID" value="NZ_SNVJ01000015.1"/>
</dbReference>